<evidence type="ECO:0000256" key="1">
    <source>
        <dbReference type="ARBA" id="ARBA00004429"/>
    </source>
</evidence>
<comment type="subcellular location">
    <subcellularLocation>
        <location evidence="1 7">Cell inner membrane</location>
        <topology evidence="1 7">Multi-pass membrane protein</topology>
    </subcellularLocation>
</comment>
<dbReference type="AlphaFoldDB" id="A0A0H1RCM8"/>
<proteinExistence type="inferred from homology"/>
<dbReference type="PANTHER" id="PTHR33362:SF4">
    <property type="entry name" value="2,3-DIKETO-L-GULONATE TRAP TRANSPORTER LARGE PERMEASE PROTEIN YIAN"/>
    <property type="match status" value="1"/>
</dbReference>
<evidence type="ECO:0000256" key="4">
    <source>
        <dbReference type="ARBA" id="ARBA00022692"/>
    </source>
</evidence>
<feature type="domain" description="TRAP C4-dicarboxylate transport system permease DctM subunit" evidence="8">
    <location>
        <begin position="8"/>
        <end position="415"/>
    </location>
</feature>
<organism evidence="9 10">
    <name type="scientific">Microvirga vignae</name>
    <dbReference type="NCBI Taxonomy" id="1225564"/>
    <lineage>
        <taxon>Bacteria</taxon>
        <taxon>Pseudomonadati</taxon>
        <taxon>Pseudomonadota</taxon>
        <taxon>Alphaproteobacteria</taxon>
        <taxon>Hyphomicrobiales</taxon>
        <taxon>Methylobacteriaceae</taxon>
        <taxon>Microvirga</taxon>
    </lineage>
</organism>
<keyword evidence="4 7" id="KW-0812">Transmembrane</keyword>
<protein>
    <recommendedName>
        <fullName evidence="7">TRAP transporter large permease protein</fullName>
    </recommendedName>
</protein>
<feature type="transmembrane region" description="Helical" evidence="7">
    <location>
        <begin position="53"/>
        <end position="71"/>
    </location>
</feature>
<keyword evidence="10" id="KW-1185">Reference proteome</keyword>
<evidence type="ECO:0000313" key="9">
    <source>
        <dbReference type="EMBL" id="KLK92621.1"/>
    </source>
</evidence>
<feature type="transmembrane region" description="Helical" evidence="7">
    <location>
        <begin position="204"/>
        <end position="227"/>
    </location>
</feature>
<comment type="caution">
    <text evidence="7">Lacks conserved residue(s) required for the propagation of feature annotation.</text>
</comment>
<keyword evidence="3 7" id="KW-0997">Cell inner membrane</keyword>
<reference evidence="9 10" key="1">
    <citation type="submission" date="2015-05" db="EMBL/GenBank/DDBJ databases">
        <title>Draft genome sequence of Microvirga vignae strain BR3299, a novel nitrogen fixing bacteria isolated from Brazil semi-aired region.</title>
        <authorList>
            <person name="Zilli J.E."/>
            <person name="Passos S.R."/>
            <person name="Leite J."/>
            <person name="Baldani J.I."/>
            <person name="Xavier G.R."/>
            <person name="Rumjaneck N.G."/>
            <person name="Simoes-Araujo J.L."/>
        </authorList>
    </citation>
    <scope>NUCLEOTIDE SEQUENCE [LARGE SCALE GENOMIC DNA]</scope>
    <source>
        <strain evidence="9 10">BR3299</strain>
    </source>
</reference>
<comment type="function">
    <text evidence="7">Part of the tripartite ATP-independent periplasmic (TRAP) transport system.</text>
</comment>
<feature type="transmembrane region" description="Helical" evidence="7">
    <location>
        <begin position="396"/>
        <end position="422"/>
    </location>
</feature>
<dbReference type="Proteomes" id="UP000035489">
    <property type="component" value="Unassembled WGS sequence"/>
</dbReference>
<dbReference type="OrthoDB" id="9790209at2"/>
<accession>A0A0H1RCM8</accession>
<evidence type="ECO:0000259" key="8">
    <source>
        <dbReference type="Pfam" id="PF06808"/>
    </source>
</evidence>
<keyword evidence="2" id="KW-1003">Cell membrane</keyword>
<dbReference type="STRING" id="1225564.AA309_13040"/>
<dbReference type="InterPro" id="IPR010656">
    <property type="entry name" value="DctM"/>
</dbReference>
<feature type="transmembrane region" description="Helical" evidence="7">
    <location>
        <begin position="233"/>
        <end position="255"/>
    </location>
</feature>
<comment type="similarity">
    <text evidence="7">Belongs to the TRAP transporter large permease family.</text>
</comment>
<gene>
    <name evidence="9" type="ORF">AA309_13040</name>
</gene>
<evidence type="ECO:0000256" key="5">
    <source>
        <dbReference type="ARBA" id="ARBA00022989"/>
    </source>
</evidence>
<dbReference type="PATRIC" id="fig|1225564.3.peg.3445"/>
<dbReference type="PIRSF" id="PIRSF006066">
    <property type="entry name" value="HI0050"/>
    <property type="match status" value="1"/>
</dbReference>
<comment type="subunit">
    <text evidence="7">The complex comprises the extracytoplasmic solute receptor protein and the two transmembrane proteins.</text>
</comment>
<keyword evidence="5 7" id="KW-1133">Transmembrane helix</keyword>
<dbReference type="GO" id="GO:0005886">
    <property type="term" value="C:plasma membrane"/>
    <property type="evidence" value="ECO:0007669"/>
    <property type="project" value="UniProtKB-SubCell"/>
</dbReference>
<keyword evidence="6 7" id="KW-0472">Membrane</keyword>
<dbReference type="PANTHER" id="PTHR33362">
    <property type="entry name" value="SIALIC ACID TRAP TRANSPORTER PERMEASE PROTEIN SIAT-RELATED"/>
    <property type="match status" value="1"/>
</dbReference>
<comment type="caution">
    <text evidence="9">The sequence shown here is derived from an EMBL/GenBank/DDBJ whole genome shotgun (WGS) entry which is preliminary data.</text>
</comment>
<dbReference type="GO" id="GO:0022857">
    <property type="term" value="F:transmembrane transporter activity"/>
    <property type="evidence" value="ECO:0007669"/>
    <property type="project" value="UniProtKB-UniRule"/>
</dbReference>
<evidence type="ECO:0000313" key="10">
    <source>
        <dbReference type="Proteomes" id="UP000035489"/>
    </source>
</evidence>
<feature type="transmembrane region" description="Helical" evidence="7">
    <location>
        <begin position="312"/>
        <end position="330"/>
    </location>
</feature>
<evidence type="ECO:0000256" key="3">
    <source>
        <dbReference type="ARBA" id="ARBA00022519"/>
    </source>
</evidence>
<dbReference type="EMBL" id="LCYG01000032">
    <property type="protein sequence ID" value="KLK92621.1"/>
    <property type="molecule type" value="Genomic_DNA"/>
</dbReference>
<evidence type="ECO:0000256" key="6">
    <source>
        <dbReference type="ARBA" id="ARBA00023136"/>
    </source>
</evidence>
<evidence type="ECO:0000256" key="2">
    <source>
        <dbReference type="ARBA" id="ARBA00022475"/>
    </source>
</evidence>
<feature type="transmembrane region" description="Helical" evidence="7">
    <location>
        <begin position="7"/>
        <end position="33"/>
    </location>
</feature>
<sequence>MGATGLLTVFTGLMITGMPIALVILGATILFVLSEPGLMPLSVVQALVNATQPFPLITIPLFLLAGELMNVSGISRRLMDFATALTGHLPGGLAQVNVVVSTLKGGMSGSANADAAMDAKMLVPEMTRRGYDVAFSSAVTATSAFTAAMLPPSISLLMFGFVTDTSIGALFLAGIIPSILLTLAFMIATHITAKRRGYGGDTAWPGWGVVSSMFLGSLPALLLPLLVTFGIRLGVFTPSEAGAVAVIYALVFCAITREASWAEIYEALRTTAATTGAILLVLSATGALGFVLTFERIPQAVAESLISVTAEPHLLLMLICLLVFIVGIFIEGLPMILILAPMFLPAVTAVGIDPVHYGVVFVLVSLLGGITPPVGTLMATTCAITKVPMGPFFRECLPFLLAIAATGLLIIFVPQTATWLAYM</sequence>
<feature type="transmembrane region" description="Helical" evidence="7">
    <location>
        <begin position="130"/>
        <end position="150"/>
    </location>
</feature>
<evidence type="ECO:0000256" key="7">
    <source>
        <dbReference type="RuleBase" id="RU369079"/>
    </source>
</evidence>
<name>A0A0H1RCM8_9HYPH</name>
<feature type="transmembrane region" description="Helical" evidence="7">
    <location>
        <begin position="267"/>
        <end position="292"/>
    </location>
</feature>
<keyword evidence="7" id="KW-0813">Transport</keyword>
<dbReference type="NCBIfam" id="TIGR00786">
    <property type="entry name" value="dctM"/>
    <property type="match status" value="1"/>
</dbReference>
<dbReference type="RefSeq" id="WP_047189442.1">
    <property type="nucleotide sequence ID" value="NZ_LCYG01000032.1"/>
</dbReference>
<dbReference type="InterPro" id="IPR004681">
    <property type="entry name" value="TRAP_DctM"/>
</dbReference>
<feature type="transmembrane region" description="Helical" evidence="7">
    <location>
        <begin position="358"/>
        <end position="384"/>
    </location>
</feature>
<dbReference type="Pfam" id="PF06808">
    <property type="entry name" value="DctM"/>
    <property type="match status" value="1"/>
</dbReference>
<feature type="transmembrane region" description="Helical" evidence="7">
    <location>
        <begin position="170"/>
        <end position="192"/>
    </location>
</feature>